<keyword evidence="5" id="KW-1185">Reference proteome</keyword>
<keyword evidence="2" id="KW-0472">Membrane</keyword>
<reference evidence="4" key="3">
    <citation type="submission" date="2025-09" db="UniProtKB">
        <authorList>
            <consortium name="Ensembl"/>
        </authorList>
    </citation>
    <scope>IDENTIFICATION</scope>
</reference>
<dbReference type="AlphaFoldDB" id="A0A8C4T1M7"/>
<feature type="transmembrane region" description="Helical" evidence="2">
    <location>
        <begin position="97"/>
        <end position="122"/>
    </location>
</feature>
<evidence type="ECO:0000313" key="5">
    <source>
        <dbReference type="Proteomes" id="UP000694620"/>
    </source>
</evidence>
<name>A0A8C4T1M7_ERPCA</name>
<dbReference type="Ensembl" id="ENSECRT00000024612.1">
    <property type="protein sequence ID" value="ENSECRP00000024082.1"/>
    <property type="gene ID" value="ENSECRG00000016317.1"/>
</dbReference>
<dbReference type="RefSeq" id="XP_028670499.1">
    <property type="nucleotide sequence ID" value="XM_028814666.2"/>
</dbReference>
<feature type="signal peptide" evidence="3">
    <location>
        <begin position="1"/>
        <end position="19"/>
    </location>
</feature>
<keyword evidence="2" id="KW-0812">Transmembrane</keyword>
<sequence>MAFCFYLGLLLMLVNTSYSENSTTVTTTTVATTPDPLCQSKDDYERCDTPGKDCSQNGQCYCKSKKSYCRCHNYKQENEDFWYIGENCQQLWSLTTLILVATLPGLSLAILVGVIIQCFYYFKKPEKQEDFEEANEYTSMEIPRCKQSTSSMFQNQAFQPAPMQQEQRRPQPMPSVPCNEAENRFHNLQRHPSNWVQPHNPPLSKETPYSRQFSQNDYSNNVQNNAHPPHFTPYKEHLEGFDEEYVQSLPIGPRRQMMSGGIPVFPPNEDNFSRTMSTDYRMQKGLPRVQIPTRAMHMY</sequence>
<evidence type="ECO:0000256" key="2">
    <source>
        <dbReference type="SAM" id="Phobius"/>
    </source>
</evidence>
<dbReference type="GeneTree" id="ENSGT00520000059318"/>
<keyword evidence="3" id="KW-0732">Signal</keyword>
<evidence type="ECO:0000256" key="3">
    <source>
        <dbReference type="SAM" id="SignalP"/>
    </source>
</evidence>
<dbReference type="GeneID" id="114661527"/>
<proteinExistence type="predicted"/>
<feature type="region of interest" description="Disordered" evidence="1">
    <location>
        <begin position="191"/>
        <end position="217"/>
    </location>
</feature>
<evidence type="ECO:0000256" key="1">
    <source>
        <dbReference type="SAM" id="MobiDB-lite"/>
    </source>
</evidence>
<dbReference type="OrthoDB" id="9632766at2759"/>
<evidence type="ECO:0000313" key="4">
    <source>
        <dbReference type="Ensembl" id="ENSECRP00000024082.1"/>
    </source>
</evidence>
<organism evidence="4 5">
    <name type="scientific">Erpetoichthys calabaricus</name>
    <name type="common">Rope fish</name>
    <name type="synonym">Calamoichthys calabaricus</name>
    <dbReference type="NCBI Taxonomy" id="27687"/>
    <lineage>
        <taxon>Eukaryota</taxon>
        <taxon>Metazoa</taxon>
        <taxon>Chordata</taxon>
        <taxon>Craniata</taxon>
        <taxon>Vertebrata</taxon>
        <taxon>Euteleostomi</taxon>
        <taxon>Actinopterygii</taxon>
        <taxon>Polypteriformes</taxon>
        <taxon>Polypteridae</taxon>
        <taxon>Erpetoichthys</taxon>
    </lineage>
</organism>
<dbReference type="Proteomes" id="UP000694620">
    <property type="component" value="Chromosome 12"/>
</dbReference>
<gene>
    <name evidence="4" type="primary">zgc:158432</name>
</gene>
<feature type="compositionally biased region" description="Polar residues" evidence="1">
    <location>
        <begin position="207"/>
        <end position="217"/>
    </location>
</feature>
<reference evidence="4" key="2">
    <citation type="submission" date="2025-08" db="UniProtKB">
        <authorList>
            <consortium name="Ensembl"/>
        </authorList>
    </citation>
    <scope>IDENTIFICATION</scope>
</reference>
<protein>
    <submittedName>
        <fullName evidence="4">Uncharacterized LOC114661527</fullName>
    </submittedName>
</protein>
<feature type="chain" id="PRO_5034581771" evidence="3">
    <location>
        <begin position="20"/>
        <end position="299"/>
    </location>
</feature>
<accession>A0A8C4T1M7</accession>
<reference evidence="4" key="1">
    <citation type="submission" date="2021-06" db="EMBL/GenBank/DDBJ databases">
        <authorList>
            <consortium name="Wellcome Sanger Institute Data Sharing"/>
        </authorList>
    </citation>
    <scope>NUCLEOTIDE SEQUENCE [LARGE SCALE GENOMIC DNA]</scope>
</reference>
<keyword evidence="2" id="KW-1133">Transmembrane helix</keyword>